<evidence type="ECO:0000313" key="5">
    <source>
        <dbReference type="EMBL" id="RKS75234.1"/>
    </source>
</evidence>
<dbReference type="Gene3D" id="1.10.10.60">
    <property type="entry name" value="Homeodomain-like"/>
    <property type="match status" value="1"/>
</dbReference>
<organism evidence="5 6">
    <name type="scientific">Motilibacter peucedani</name>
    <dbReference type="NCBI Taxonomy" id="598650"/>
    <lineage>
        <taxon>Bacteria</taxon>
        <taxon>Bacillati</taxon>
        <taxon>Actinomycetota</taxon>
        <taxon>Actinomycetes</taxon>
        <taxon>Motilibacterales</taxon>
        <taxon>Motilibacteraceae</taxon>
        <taxon>Motilibacter</taxon>
    </lineage>
</organism>
<protein>
    <submittedName>
        <fullName evidence="5">AcrR family transcriptional regulator</fullName>
    </submittedName>
</protein>
<dbReference type="InterPro" id="IPR041678">
    <property type="entry name" value="TetR_C_16"/>
</dbReference>
<keyword evidence="6" id="KW-1185">Reference proteome</keyword>
<dbReference type="Proteomes" id="UP000281955">
    <property type="component" value="Unassembled WGS sequence"/>
</dbReference>
<reference evidence="5 6" key="1">
    <citation type="submission" date="2018-10" db="EMBL/GenBank/DDBJ databases">
        <title>Genomic Encyclopedia of Archaeal and Bacterial Type Strains, Phase II (KMG-II): from individual species to whole genera.</title>
        <authorList>
            <person name="Goeker M."/>
        </authorList>
    </citation>
    <scope>NUCLEOTIDE SEQUENCE [LARGE SCALE GENOMIC DNA]</scope>
    <source>
        <strain evidence="5 6">RP-AC37</strain>
    </source>
</reference>
<evidence type="ECO:0000256" key="2">
    <source>
        <dbReference type="PROSITE-ProRule" id="PRU00335"/>
    </source>
</evidence>
<dbReference type="RefSeq" id="WP_121193046.1">
    <property type="nucleotide sequence ID" value="NZ_RBWV01000011.1"/>
</dbReference>
<feature type="region of interest" description="Disordered" evidence="3">
    <location>
        <begin position="1"/>
        <end position="21"/>
    </location>
</feature>
<evidence type="ECO:0000256" key="3">
    <source>
        <dbReference type="SAM" id="MobiDB-lite"/>
    </source>
</evidence>
<keyword evidence="1 2" id="KW-0238">DNA-binding</keyword>
<evidence type="ECO:0000313" key="6">
    <source>
        <dbReference type="Proteomes" id="UP000281955"/>
    </source>
</evidence>
<comment type="caution">
    <text evidence="5">The sequence shown here is derived from an EMBL/GenBank/DDBJ whole genome shotgun (WGS) entry which is preliminary data.</text>
</comment>
<dbReference type="SUPFAM" id="SSF46689">
    <property type="entry name" value="Homeodomain-like"/>
    <property type="match status" value="1"/>
</dbReference>
<evidence type="ECO:0000256" key="1">
    <source>
        <dbReference type="ARBA" id="ARBA00023125"/>
    </source>
</evidence>
<dbReference type="OrthoDB" id="3210235at2"/>
<gene>
    <name evidence="5" type="ORF">CLV35_1693</name>
</gene>
<dbReference type="Pfam" id="PF17920">
    <property type="entry name" value="TetR_C_16"/>
    <property type="match status" value="1"/>
</dbReference>
<dbReference type="InterPro" id="IPR050109">
    <property type="entry name" value="HTH-type_TetR-like_transc_reg"/>
</dbReference>
<accession>A0A420XPR4</accession>
<feature type="DNA-binding region" description="H-T-H motif" evidence="2">
    <location>
        <begin position="43"/>
        <end position="62"/>
    </location>
</feature>
<feature type="domain" description="HTH tetR-type" evidence="4">
    <location>
        <begin position="20"/>
        <end position="80"/>
    </location>
</feature>
<sequence length="204" mass="21304">MSPPGSGTPRRRPGRPAGGSDAYERIVTAAREVFGAEGYDRASLRAIARAAGVDPSLVHHYFAGKEEVFVAAMDLPFDPRQALPAVVDGPWESVGERLVRFFLGVWADPAGRGPFVALLSAATGSATGAELLRGFVGEVLLPLVVPRVDGPDAELRVQAAAAQLVGLGLLRHVVAVEPLAGATDEDVVALVAPTVQRYLGPQVP</sequence>
<dbReference type="PANTHER" id="PTHR30055:SF235">
    <property type="entry name" value="TRANSCRIPTIONAL REGULATORY PROTEIN"/>
    <property type="match status" value="1"/>
</dbReference>
<dbReference type="SUPFAM" id="SSF48498">
    <property type="entry name" value="Tetracyclin repressor-like, C-terminal domain"/>
    <property type="match status" value="1"/>
</dbReference>
<name>A0A420XPR4_9ACTN</name>
<dbReference type="InterPro" id="IPR036271">
    <property type="entry name" value="Tet_transcr_reg_TetR-rel_C_sf"/>
</dbReference>
<dbReference type="GO" id="GO:0003700">
    <property type="term" value="F:DNA-binding transcription factor activity"/>
    <property type="evidence" value="ECO:0007669"/>
    <property type="project" value="TreeGrafter"/>
</dbReference>
<dbReference type="AlphaFoldDB" id="A0A420XPR4"/>
<dbReference type="PRINTS" id="PR00455">
    <property type="entry name" value="HTHTETR"/>
</dbReference>
<dbReference type="Pfam" id="PF00440">
    <property type="entry name" value="TetR_N"/>
    <property type="match status" value="1"/>
</dbReference>
<dbReference type="InterPro" id="IPR001647">
    <property type="entry name" value="HTH_TetR"/>
</dbReference>
<proteinExistence type="predicted"/>
<dbReference type="GO" id="GO:0000976">
    <property type="term" value="F:transcription cis-regulatory region binding"/>
    <property type="evidence" value="ECO:0007669"/>
    <property type="project" value="TreeGrafter"/>
</dbReference>
<dbReference type="InterPro" id="IPR009057">
    <property type="entry name" value="Homeodomain-like_sf"/>
</dbReference>
<dbReference type="InParanoid" id="A0A420XPR4"/>
<dbReference type="Gene3D" id="1.10.357.10">
    <property type="entry name" value="Tetracycline Repressor, domain 2"/>
    <property type="match status" value="1"/>
</dbReference>
<dbReference type="EMBL" id="RBWV01000011">
    <property type="protein sequence ID" value="RKS75234.1"/>
    <property type="molecule type" value="Genomic_DNA"/>
</dbReference>
<dbReference type="PANTHER" id="PTHR30055">
    <property type="entry name" value="HTH-TYPE TRANSCRIPTIONAL REGULATOR RUTR"/>
    <property type="match status" value="1"/>
</dbReference>
<evidence type="ECO:0000259" key="4">
    <source>
        <dbReference type="PROSITE" id="PS50977"/>
    </source>
</evidence>
<dbReference type="PROSITE" id="PS50977">
    <property type="entry name" value="HTH_TETR_2"/>
    <property type="match status" value="1"/>
</dbReference>